<dbReference type="Pfam" id="PF07992">
    <property type="entry name" value="Pyr_redox_2"/>
    <property type="match status" value="1"/>
</dbReference>
<keyword evidence="4" id="KW-0560">Oxidoreductase</keyword>
<evidence type="ECO:0000256" key="3">
    <source>
        <dbReference type="ARBA" id="ARBA00022827"/>
    </source>
</evidence>
<dbReference type="AlphaFoldDB" id="A0A292Q203"/>
<evidence type="ECO:0000313" key="7">
    <source>
        <dbReference type="Proteomes" id="UP001412239"/>
    </source>
</evidence>
<evidence type="ECO:0000256" key="2">
    <source>
        <dbReference type="ARBA" id="ARBA00022630"/>
    </source>
</evidence>
<dbReference type="PRINTS" id="PR00368">
    <property type="entry name" value="FADPNR"/>
</dbReference>
<evidence type="ECO:0000256" key="1">
    <source>
        <dbReference type="ARBA" id="ARBA00006442"/>
    </source>
</evidence>
<evidence type="ECO:0000259" key="5">
    <source>
        <dbReference type="Pfam" id="PF07992"/>
    </source>
</evidence>
<gene>
    <name evidence="6" type="ORF">GSTUAT00002047001</name>
</gene>
<keyword evidence="2" id="KW-0285">Flavoprotein</keyword>
<accession>A0A292Q203</accession>
<dbReference type="GO" id="GO:0004174">
    <property type="term" value="F:electron-transferring-flavoprotein dehydrogenase activity"/>
    <property type="evidence" value="ECO:0007669"/>
    <property type="project" value="TreeGrafter"/>
</dbReference>
<dbReference type="PANTHER" id="PTHR43735:SF3">
    <property type="entry name" value="FERROPTOSIS SUPPRESSOR PROTEIN 1"/>
    <property type="match status" value="1"/>
</dbReference>
<dbReference type="PANTHER" id="PTHR43735">
    <property type="entry name" value="APOPTOSIS-INDUCING FACTOR 1"/>
    <property type="match status" value="1"/>
</dbReference>
<dbReference type="EMBL" id="LN890966">
    <property type="protein sequence ID" value="CUS13836.1"/>
    <property type="molecule type" value="Genomic_DNA"/>
</dbReference>
<comment type="similarity">
    <text evidence="1">Belongs to the FAD-dependent oxidoreductase family.</text>
</comment>
<evidence type="ECO:0000313" key="6">
    <source>
        <dbReference type="EMBL" id="CUS13836.1"/>
    </source>
</evidence>
<protein>
    <recommendedName>
        <fullName evidence="5">FAD/NAD(P)-binding domain-containing protein</fullName>
    </recommendedName>
</protein>
<organism evidence="6 7">
    <name type="scientific">Tuber aestivum</name>
    <name type="common">summer truffle</name>
    <dbReference type="NCBI Taxonomy" id="59557"/>
    <lineage>
        <taxon>Eukaryota</taxon>
        <taxon>Fungi</taxon>
        <taxon>Dikarya</taxon>
        <taxon>Ascomycota</taxon>
        <taxon>Pezizomycotina</taxon>
        <taxon>Pezizomycetes</taxon>
        <taxon>Pezizales</taxon>
        <taxon>Tuberaceae</taxon>
        <taxon>Tuber</taxon>
    </lineage>
</organism>
<dbReference type="Gene3D" id="3.50.50.100">
    <property type="match status" value="1"/>
</dbReference>
<evidence type="ECO:0000256" key="4">
    <source>
        <dbReference type="ARBA" id="ARBA00023002"/>
    </source>
</evidence>
<name>A0A292Q203_9PEZI</name>
<keyword evidence="7" id="KW-1185">Reference proteome</keyword>
<dbReference type="PRINTS" id="PR00469">
    <property type="entry name" value="PNDRDTASEII"/>
</dbReference>
<sequence length="392" mass="42412">MTSNIVIIGASYSGLPAAHYLLKHAPESWTITLINPSTNFYFNPASPRALVEQSILGKKNGDLFIPFLPKFEKHGSRFAFLHGKASAVDTRSRTVTVALHGGKGETSVTYDHLIVASGANTSGGAGKEWGFKHDLEGNTEEVVSNTRAAIRAAKKIVVSGAGATGVEFAGEIKDFYGADKEVVIVSSSEELLSQVPRPDVGASARKILVKIGVKVKTGVRVVEERPSAKGVEGIVELVLSNGEVLPADLHIATWGIYPNTSFLAKELLDSAGWVKMDQYMRVEGTQNVWAIGDVTHWGNRKLTTVDGQWTVAMQNIISSINGAGVEVFKKYVHDDGLMIIVPMGRRFANAVAFVKGWKLWGALGWLFKGRTYMIEYARPVAEGVTTSGRIKI</sequence>
<dbReference type="InterPro" id="IPR023753">
    <property type="entry name" value="FAD/NAD-binding_dom"/>
</dbReference>
<proteinExistence type="inferred from homology"/>
<reference evidence="6" key="1">
    <citation type="submission" date="2015-10" db="EMBL/GenBank/DDBJ databases">
        <authorList>
            <person name="Regsiter A."/>
            <person name="william w."/>
        </authorList>
    </citation>
    <scope>NUCLEOTIDE SEQUENCE</scope>
    <source>
        <strain evidence="6">Montdore</strain>
    </source>
</reference>
<dbReference type="GO" id="GO:0050660">
    <property type="term" value="F:flavin adenine dinucleotide binding"/>
    <property type="evidence" value="ECO:0007669"/>
    <property type="project" value="TreeGrafter"/>
</dbReference>
<feature type="domain" description="FAD/NAD(P)-binding" evidence="5">
    <location>
        <begin position="4"/>
        <end position="313"/>
    </location>
</feature>
<keyword evidence="3" id="KW-0274">FAD</keyword>
<dbReference type="Proteomes" id="UP001412239">
    <property type="component" value="Unassembled WGS sequence"/>
</dbReference>
<dbReference type="GO" id="GO:0005737">
    <property type="term" value="C:cytoplasm"/>
    <property type="evidence" value="ECO:0007669"/>
    <property type="project" value="TreeGrafter"/>
</dbReference>
<dbReference type="InterPro" id="IPR036188">
    <property type="entry name" value="FAD/NAD-bd_sf"/>
</dbReference>
<dbReference type="SUPFAM" id="SSF51905">
    <property type="entry name" value="FAD/NAD(P)-binding domain"/>
    <property type="match status" value="1"/>
</dbReference>